<dbReference type="AlphaFoldDB" id="A0A212Q328"/>
<name>A0A212Q328_9PROT</name>
<dbReference type="Proteomes" id="UP000197065">
    <property type="component" value="Unassembled WGS sequence"/>
</dbReference>
<accession>A0A212Q328</accession>
<evidence type="ECO:0000313" key="2">
    <source>
        <dbReference type="Proteomes" id="UP000197065"/>
    </source>
</evidence>
<protein>
    <submittedName>
        <fullName evidence="1">Uncharacterized protein</fullName>
    </submittedName>
</protein>
<reference evidence="1 2" key="1">
    <citation type="submission" date="2017-06" db="EMBL/GenBank/DDBJ databases">
        <authorList>
            <person name="Kim H.J."/>
            <person name="Triplett B.A."/>
        </authorList>
    </citation>
    <scope>NUCLEOTIDE SEQUENCE [LARGE SCALE GENOMIC DNA]</scope>
    <source>
        <strain evidence="1 2">B29T1</strain>
    </source>
</reference>
<sequence length="59" mass="6480">MLDREQGIVRRLGEEAGRRGRGNELVDGPAVLRTTRMLPGIVPVAGWRRRSWSPAVGGL</sequence>
<evidence type="ECO:0000313" key="1">
    <source>
        <dbReference type="EMBL" id="SNB53680.1"/>
    </source>
</evidence>
<gene>
    <name evidence="1" type="ORF">SAMN07250955_101392</name>
</gene>
<organism evidence="1 2">
    <name type="scientific">Arboricoccus pini</name>
    <dbReference type="NCBI Taxonomy" id="1963835"/>
    <lineage>
        <taxon>Bacteria</taxon>
        <taxon>Pseudomonadati</taxon>
        <taxon>Pseudomonadota</taxon>
        <taxon>Alphaproteobacteria</taxon>
        <taxon>Geminicoccales</taxon>
        <taxon>Geminicoccaceae</taxon>
        <taxon>Arboricoccus</taxon>
    </lineage>
</organism>
<proteinExistence type="predicted"/>
<keyword evidence="2" id="KW-1185">Reference proteome</keyword>
<dbReference type="EMBL" id="FYEH01000001">
    <property type="protein sequence ID" value="SNB53680.1"/>
    <property type="molecule type" value="Genomic_DNA"/>
</dbReference>